<evidence type="ECO:0000256" key="6">
    <source>
        <dbReference type="ARBA" id="ARBA00041041"/>
    </source>
</evidence>
<evidence type="ECO:0000313" key="7">
    <source>
        <dbReference type="Ensembl" id="ENSEBUP00000009103.1"/>
    </source>
</evidence>
<sequence length="342" mass="38420">GHRCMADAGNLFVFGGYNPDYEESGGGGNAAFPLFRELWRFHFATKTWQRLDTEGYTPKELASMSMLLHRNNLLTFGGTGVPFGESSSNDVRVCQLGARRWSLIEGHGQKPSKIYGQAMVIIDGFLYVFGGTTGFVYNTDLHRMDLQSHEWVKMDPLKADLPGERYRHEIAHDEKRIYVLGGGTAWMAFSLHKVIPLTYGGFLSAFPGYPAPRRCHSCVQIDKDVFVCGGYNGNVIFGDLWKLNLDSFQWTKLPAEMPEPAYFHCAAVTPTGCMYVHGGVVDIAQNRRTSSLYRVWLTVPRLLELSWECALAALPDIVKVCEKGDLQNRLGLSWDLIERLHV</sequence>
<dbReference type="SUPFAM" id="SSF117281">
    <property type="entry name" value="Kelch motif"/>
    <property type="match status" value="2"/>
</dbReference>
<evidence type="ECO:0000313" key="8">
    <source>
        <dbReference type="Proteomes" id="UP000694388"/>
    </source>
</evidence>
<dbReference type="Proteomes" id="UP000694388">
    <property type="component" value="Unplaced"/>
</dbReference>
<dbReference type="PANTHER" id="PTHR46428">
    <property type="entry name" value="KELCH DOMAIN-CONTAINING PROTEIN 10"/>
    <property type="match status" value="1"/>
</dbReference>
<dbReference type="AlphaFoldDB" id="A0A8C4Q2T0"/>
<evidence type="ECO:0000256" key="5">
    <source>
        <dbReference type="ARBA" id="ARBA00038487"/>
    </source>
</evidence>
<dbReference type="GeneTree" id="ENSGT00940000155977"/>
<dbReference type="FunFam" id="2.120.10.80:FF:000009">
    <property type="entry name" value="Kelch domain-containing protein 10"/>
    <property type="match status" value="1"/>
</dbReference>
<keyword evidence="8" id="KW-1185">Reference proteome</keyword>
<dbReference type="InterPro" id="IPR015915">
    <property type="entry name" value="Kelch-typ_b-propeller"/>
</dbReference>
<evidence type="ECO:0000256" key="4">
    <source>
        <dbReference type="ARBA" id="ARBA00022786"/>
    </source>
</evidence>
<dbReference type="PANTHER" id="PTHR46428:SF1">
    <property type="entry name" value="KELCH DOMAIN-CONTAINING PROTEIN 10"/>
    <property type="match status" value="1"/>
</dbReference>
<dbReference type="FunFam" id="2.120.10.80:FF:000010">
    <property type="entry name" value="kelch domain-containing protein 10"/>
    <property type="match status" value="1"/>
</dbReference>
<accession>A0A8C4Q2T0</accession>
<organism evidence="7 8">
    <name type="scientific">Eptatretus burgeri</name>
    <name type="common">Inshore hagfish</name>
    <dbReference type="NCBI Taxonomy" id="7764"/>
    <lineage>
        <taxon>Eukaryota</taxon>
        <taxon>Metazoa</taxon>
        <taxon>Chordata</taxon>
        <taxon>Craniata</taxon>
        <taxon>Vertebrata</taxon>
        <taxon>Cyclostomata</taxon>
        <taxon>Myxini</taxon>
        <taxon>Myxiniformes</taxon>
        <taxon>Myxinidae</taxon>
        <taxon>Eptatretinae</taxon>
        <taxon>Eptatretus</taxon>
    </lineage>
</organism>
<dbReference type="Ensembl" id="ENSEBUT00000009622.1">
    <property type="protein sequence ID" value="ENSEBUP00000009103.1"/>
    <property type="gene ID" value="ENSEBUG00000005871.1"/>
</dbReference>
<keyword evidence="3" id="KW-0677">Repeat</keyword>
<dbReference type="GO" id="GO:0032874">
    <property type="term" value="P:positive regulation of stress-activated MAPK cascade"/>
    <property type="evidence" value="ECO:0007669"/>
    <property type="project" value="TreeGrafter"/>
</dbReference>
<name>A0A8C4Q2T0_EPTBU</name>
<dbReference type="OMA" id="IHKHYLY"/>
<evidence type="ECO:0000256" key="1">
    <source>
        <dbReference type="ARBA" id="ARBA00004906"/>
    </source>
</evidence>
<dbReference type="SMART" id="SM00612">
    <property type="entry name" value="Kelch"/>
    <property type="match status" value="1"/>
</dbReference>
<dbReference type="Pfam" id="PF24681">
    <property type="entry name" value="Kelch_KLHDC2_KLHL20_DRC7"/>
    <property type="match status" value="1"/>
</dbReference>
<protein>
    <recommendedName>
        <fullName evidence="6">Kelch domain-containing protein 10</fullName>
    </recommendedName>
</protein>
<dbReference type="InterPro" id="IPR006652">
    <property type="entry name" value="Kelch_1"/>
</dbReference>
<proteinExistence type="inferred from homology"/>
<reference evidence="7" key="1">
    <citation type="submission" date="2025-08" db="UniProtKB">
        <authorList>
            <consortium name="Ensembl"/>
        </authorList>
    </citation>
    <scope>IDENTIFICATION</scope>
</reference>
<dbReference type="InterPro" id="IPR052125">
    <property type="entry name" value="KLHDC10"/>
</dbReference>
<evidence type="ECO:0000256" key="3">
    <source>
        <dbReference type="ARBA" id="ARBA00022737"/>
    </source>
</evidence>
<keyword evidence="2" id="KW-0880">Kelch repeat</keyword>
<dbReference type="Gene3D" id="2.120.10.80">
    <property type="entry name" value="Kelch-type beta propeller"/>
    <property type="match status" value="2"/>
</dbReference>
<evidence type="ECO:0000256" key="2">
    <source>
        <dbReference type="ARBA" id="ARBA00022441"/>
    </source>
</evidence>
<reference evidence="7" key="2">
    <citation type="submission" date="2025-09" db="UniProtKB">
        <authorList>
            <consortium name="Ensembl"/>
        </authorList>
    </citation>
    <scope>IDENTIFICATION</scope>
</reference>
<keyword evidence="4" id="KW-0833">Ubl conjugation pathway</keyword>
<dbReference type="Pfam" id="PF01344">
    <property type="entry name" value="Kelch_1"/>
    <property type="match status" value="1"/>
</dbReference>
<comment type="pathway">
    <text evidence="1">Protein modification; protein ubiquitination.</text>
</comment>
<comment type="similarity">
    <text evidence="5">Belongs to the KLHDC10 family.</text>
</comment>